<organism evidence="3 4">
    <name type="scientific">Clonostachys solani</name>
    <dbReference type="NCBI Taxonomy" id="160281"/>
    <lineage>
        <taxon>Eukaryota</taxon>
        <taxon>Fungi</taxon>
        <taxon>Dikarya</taxon>
        <taxon>Ascomycota</taxon>
        <taxon>Pezizomycotina</taxon>
        <taxon>Sordariomycetes</taxon>
        <taxon>Hypocreomycetidae</taxon>
        <taxon>Hypocreales</taxon>
        <taxon>Bionectriaceae</taxon>
        <taxon>Clonostachys</taxon>
    </lineage>
</organism>
<protein>
    <recommendedName>
        <fullName evidence="2">Azaphilone pigments biosynthesis cluster protein L N-terminal domain-containing protein</fullName>
    </recommendedName>
</protein>
<dbReference type="SUPFAM" id="SSF48403">
    <property type="entry name" value="Ankyrin repeat"/>
    <property type="match status" value="1"/>
</dbReference>
<feature type="domain" description="Azaphilone pigments biosynthesis cluster protein L N-terminal" evidence="2">
    <location>
        <begin position="1"/>
        <end position="159"/>
    </location>
</feature>
<dbReference type="InterPro" id="IPR031348">
    <property type="entry name" value="PigL_N"/>
</dbReference>
<accession>A0A9N9ZCU9</accession>
<dbReference type="AlphaFoldDB" id="A0A9N9ZCU9"/>
<evidence type="ECO:0000256" key="1">
    <source>
        <dbReference type="SAM" id="MobiDB-lite"/>
    </source>
</evidence>
<name>A0A9N9ZCU9_9HYPO</name>
<proteinExistence type="predicted"/>
<dbReference type="Pfam" id="PF17111">
    <property type="entry name" value="PigL_N"/>
    <property type="match status" value="1"/>
</dbReference>
<dbReference type="PANTHER" id="PTHR24198">
    <property type="entry name" value="ANKYRIN REPEAT AND PROTEIN KINASE DOMAIN-CONTAINING PROTEIN"/>
    <property type="match status" value="1"/>
</dbReference>
<feature type="region of interest" description="Disordered" evidence="1">
    <location>
        <begin position="209"/>
        <end position="269"/>
    </location>
</feature>
<gene>
    <name evidence="3" type="ORF">CSOL1703_00005730</name>
</gene>
<evidence type="ECO:0000313" key="3">
    <source>
        <dbReference type="EMBL" id="CAH0053850.1"/>
    </source>
</evidence>
<dbReference type="PANTHER" id="PTHR24198:SF165">
    <property type="entry name" value="ANKYRIN REPEAT-CONTAINING PROTEIN-RELATED"/>
    <property type="match status" value="1"/>
</dbReference>
<feature type="compositionally biased region" description="Polar residues" evidence="1">
    <location>
        <begin position="252"/>
        <end position="269"/>
    </location>
</feature>
<sequence>MEPISVVAASVALAAGIVKTVATVAEISVDLRDASDDLRDISNELALFQAFITPLTTGLSRFGAQTNPMLVPLLEQINSAVTGAMAVVEKIESLLVKYRGRLTLWLKLRWSLFGVDQIRKLRESLESYKVALGIGLHLMSMSVKNDTEVIREVAEVVKILQKDEILSRLVTQASPTESQAKVEQWLEKMADYTTCGETAYQATILDPDEEPARPAIPTNPIPELPALSLSTNDSQLDRKDEEALSRFDNEPSESFQGGESSMGFNSLLNKPSTTHLSTVTRSDLASTQSNEVTSISRTTLLSSFDLDVQSQAGMSETSLLTSPVPEPSIAAPSPQPQTERENGHPGPPADNSTARKINWQPLVPSFVTELHFKNIQNSTQLDMDAIQLSERRRHALSDKHREQVDAMLLRKLYQNPGSLKMKRRLFCETLLKKGASIEGSNETSTNPLNELIAQRDWETLCLLLRYGADPNGCTLLDPRQPLAVAACNSVTCLCALILAGADIQATERSEDVCNRFCGSGREIGGRIYCAPLLSAFAAVRQKGHINIKQFWITHFLLKNGANVNFESCTTVMDFMVQRWPVASQYRMAQHFLKHGINISSPGPKTQLQEACIAGETRLVQLLIDHGIARKNPFLGESPETDPIILAAAHQNWNCVDIIMSSVTSAIHYFNLVQVFMLESPLDLSWEVFRRTVGKFHANSHIHIAARLVWHYPRQILDSSEHDAVSEDITVIELGERILNENNRDRSQVLQLLRGEAGVVEAMLEGN</sequence>
<dbReference type="Proteomes" id="UP000775872">
    <property type="component" value="Unassembled WGS sequence"/>
</dbReference>
<dbReference type="OrthoDB" id="524326at2759"/>
<evidence type="ECO:0000259" key="2">
    <source>
        <dbReference type="Pfam" id="PF17111"/>
    </source>
</evidence>
<dbReference type="EMBL" id="CABFOC020000045">
    <property type="protein sequence ID" value="CAH0053850.1"/>
    <property type="molecule type" value="Genomic_DNA"/>
</dbReference>
<comment type="caution">
    <text evidence="3">The sequence shown here is derived from an EMBL/GenBank/DDBJ whole genome shotgun (WGS) entry which is preliminary data.</text>
</comment>
<dbReference type="Gene3D" id="1.25.40.20">
    <property type="entry name" value="Ankyrin repeat-containing domain"/>
    <property type="match status" value="1"/>
</dbReference>
<feature type="region of interest" description="Disordered" evidence="1">
    <location>
        <begin position="315"/>
        <end position="354"/>
    </location>
</feature>
<keyword evidence="4" id="KW-1185">Reference proteome</keyword>
<feature type="compositionally biased region" description="Basic and acidic residues" evidence="1">
    <location>
        <begin position="235"/>
        <end position="249"/>
    </location>
</feature>
<evidence type="ECO:0000313" key="4">
    <source>
        <dbReference type="Proteomes" id="UP000775872"/>
    </source>
</evidence>
<dbReference type="InterPro" id="IPR036770">
    <property type="entry name" value="Ankyrin_rpt-contain_sf"/>
</dbReference>
<reference evidence="3" key="1">
    <citation type="submission" date="2021-10" db="EMBL/GenBank/DDBJ databases">
        <authorList>
            <person name="Piombo E."/>
        </authorList>
    </citation>
    <scope>NUCLEOTIDE SEQUENCE</scope>
</reference>